<dbReference type="OrthoDB" id="10310817at2759"/>
<evidence type="ECO:0000313" key="4">
    <source>
        <dbReference type="Proteomes" id="UP000663873"/>
    </source>
</evidence>
<evidence type="ECO:0000313" key="2">
    <source>
        <dbReference type="EMBL" id="CAF4245705.1"/>
    </source>
</evidence>
<evidence type="ECO:0000313" key="3">
    <source>
        <dbReference type="Proteomes" id="UP000663825"/>
    </source>
</evidence>
<gene>
    <name evidence="1" type="ORF">TIS948_LOCUS21960</name>
    <name evidence="2" type="ORF">UJA718_LOCUS9223</name>
</gene>
<sequence length="418" mass="47006">MSSTSTLFNEFRWFVESMSTSITGLDQLIEKAKYIDVVQVKNVDNNLTYRQLPCVIIRSLIECHPKKRYTSLAFRNMLEVLTISPDGVVSSTQRSKMMCLLAMIKSDFDEDALLSAIIRTNSTVLIDIESAPTTLLTWEKFIESVICHNECDLGHVLLNEVPIEFTIWFQSRSDPDKDLFGPDSAPVNTLVDDLISIATGKSINASPEKISVKLVHSTIKNLRGFTGINTICINISYINDRHQAFKIGSSLSDDDKNVIFKMTLFCVGLHEYSLARLRQVENNPNTSSPNLLSNKSAIVETYGGKPEFGRLTEHKLFGAQLDFWETDATGKWTALHSAYFAKFVQAIETNQSLTSFNADVTPCSTRTSHCAVGSDIDVEDIDIYYEAIDELGRYEVAEVDGEQELQLNKYQCDQREIK</sequence>
<comment type="caution">
    <text evidence="1">The sequence shown here is derived from an EMBL/GenBank/DDBJ whole genome shotgun (WGS) entry which is preliminary data.</text>
</comment>
<dbReference type="Proteomes" id="UP000663825">
    <property type="component" value="Unassembled WGS sequence"/>
</dbReference>
<dbReference type="EMBL" id="CAJOBP010001017">
    <property type="protein sequence ID" value="CAF4245705.1"/>
    <property type="molecule type" value="Genomic_DNA"/>
</dbReference>
<organism evidence="1 3">
    <name type="scientific">Rotaria socialis</name>
    <dbReference type="NCBI Taxonomy" id="392032"/>
    <lineage>
        <taxon>Eukaryota</taxon>
        <taxon>Metazoa</taxon>
        <taxon>Spiralia</taxon>
        <taxon>Gnathifera</taxon>
        <taxon>Rotifera</taxon>
        <taxon>Eurotatoria</taxon>
        <taxon>Bdelloidea</taxon>
        <taxon>Philodinida</taxon>
        <taxon>Philodinidae</taxon>
        <taxon>Rotaria</taxon>
    </lineage>
</organism>
<reference evidence="1" key="1">
    <citation type="submission" date="2021-02" db="EMBL/GenBank/DDBJ databases">
        <authorList>
            <person name="Nowell W R."/>
        </authorList>
    </citation>
    <scope>NUCLEOTIDE SEQUENCE</scope>
</reference>
<dbReference type="AlphaFoldDB" id="A0A817UYK6"/>
<dbReference type="Proteomes" id="UP000663873">
    <property type="component" value="Unassembled WGS sequence"/>
</dbReference>
<name>A0A817UYK6_9BILA</name>
<dbReference type="EMBL" id="CAJNXB010003767">
    <property type="protein sequence ID" value="CAF3336771.1"/>
    <property type="molecule type" value="Genomic_DNA"/>
</dbReference>
<proteinExistence type="predicted"/>
<keyword evidence="4" id="KW-1185">Reference proteome</keyword>
<protein>
    <submittedName>
        <fullName evidence="1">Uncharacterized protein</fullName>
    </submittedName>
</protein>
<evidence type="ECO:0000313" key="1">
    <source>
        <dbReference type="EMBL" id="CAF3336771.1"/>
    </source>
</evidence>
<accession>A0A817UYK6</accession>